<gene>
    <name evidence="1" type="ORF">A2973_01730</name>
</gene>
<dbReference type="Proteomes" id="UP000176409">
    <property type="component" value="Unassembled WGS sequence"/>
</dbReference>
<protein>
    <submittedName>
        <fullName evidence="1">Uncharacterized protein</fullName>
    </submittedName>
</protein>
<dbReference type="EMBL" id="MFJZ01000004">
    <property type="protein sequence ID" value="OGG30753.1"/>
    <property type="molecule type" value="Genomic_DNA"/>
</dbReference>
<sequence length="111" mass="12024">MNPTGGAFGKFLYGGMGGLYLEAIKLIYFASSAIIRVHTRPVESDSIVAPTPLTAITFHGARRNHGQVVPLVPVVAAYTRWMRKSSTRQPVKLLTKGAASFRDSSFVISSQ</sequence>
<reference evidence="1 2" key="1">
    <citation type="journal article" date="2016" name="Nat. Commun.">
        <title>Thousands of microbial genomes shed light on interconnected biogeochemical processes in an aquifer system.</title>
        <authorList>
            <person name="Anantharaman K."/>
            <person name="Brown C.T."/>
            <person name="Hug L.A."/>
            <person name="Sharon I."/>
            <person name="Castelle C.J."/>
            <person name="Probst A.J."/>
            <person name="Thomas B.C."/>
            <person name="Singh A."/>
            <person name="Wilkins M.J."/>
            <person name="Karaoz U."/>
            <person name="Brodie E.L."/>
            <person name="Williams K.H."/>
            <person name="Hubbard S.S."/>
            <person name="Banfield J.F."/>
        </authorList>
    </citation>
    <scope>NUCLEOTIDE SEQUENCE [LARGE SCALE GENOMIC DNA]</scope>
</reference>
<proteinExistence type="predicted"/>
<comment type="caution">
    <text evidence="1">The sequence shown here is derived from an EMBL/GenBank/DDBJ whole genome shotgun (WGS) entry which is preliminary data.</text>
</comment>
<name>A0A1F6B1S4_9BACT</name>
<evidence type="ECO:0000313" key="1">
    <source>
        <dbReference type="EMBL" id="OGG30753.1"/>
    </source>
</evidence>
<dbReference type="AlphaFoldDB" id="A0A1F6B1S4"/>
<accession>A0A1F6B1S4</accession>
<evidence type="ECO:0000313" key="2">
    <source>
        <dbReference type="Proteomes" id="UP000176409"/>
    </source>
</evidence>
<organism evidence="1 2">
    <name type="scientific">Candidatus Gottesmanbacteria bacterium RIFCSPLOWO2_01_FULL_49_10</name>
    <dbReference type="NCBI Taxonomy" id="1798396"/>
    <lineage>
        <taxon>Bacteria</taxon>
        <taxon>Candidatus Gottesmaniibacteriota</taxon>
    </lineage>
</organism>